<dbReference type="InterPro" id="IPR051609">
    <property type="entry name" value="NmrA/Isoflavone_reductase-like"/>
</dbReference>
<keyword evidence="3" id="KW-0560">Oxidoreductase</keyword>
<comment type="caution">
    <text evidence="5">The sequence shown here is derived from an EMBL/GenBank/DDBJ whole genome shotgun (WGS) entry which is preliminary data.</text>
</comment>
<dbReference type="EMBL" id="PVWQ01000004">
    <property type="protein sequence ID" value="RDW84075.1"/>
    <property type="molecule type" value="Genomic_DNA"/>
</dbReference>
<dbReference type="GO" id="GO:0016491">
    <property type="term" value="F:oxidoreductase activity"/>
    <property type="evidence" value="ECO:0007669"/>
    <property type="project" value="UniProtKB-KW"/>
</dbReference>
<dbReference type="AlphaFoldDB" id="A0A3D8SCL3"/>
<accession>A0A3D8SCL3</accession>
<protein>
    <recommendedName>
        <fullName evidence="4">NAD(P)-binding domain-containing protein</fullName>
    </recommendedName>
</protein>
<gene>
    <name evidence="5" type="ORF">DSM5745_04401</name>
</gene>
<evidence type="ECO:0000256" key="2">
    <source>
        <dbReference type="ARBA" id="ARBA00022857"/>
    </source>
</evidence>
<comment type="similarity">
    <text evidence="1">Belongs to the NmrA-type oxidoreductase family. Isoflavone reductase subfamily.</text>
</comment>
<evidence type="ECO:0000313" key="5">
    <source>
        <dbReference type="EMBL" id="RDW84075.1"/>
    </source>
</evidence>
<dbReference type="SUPFAM" id="SSF51735">
    <property type="entry name" value="NAD(P)-binding Rossmann-fold domains"/>
    <property type="match status" value="1"/>
</dbReference>
<dbReference type="Gene3D" id="3.90.25.10">
    <property type="entry name" value="UDP-galactose 4-epimerase, domain 1"/>
    <property type="match status" value="1"/>
</dbReference>
<dbReference type="Gene3D" id="3.40.50.720">
    <property type="entry name" value="NAD(P)-binding Rossmann-like Domain"/>
    <property type="match status" value="1"/>
</dbReference>
<keyword evidence="6" id="KW-1185">Reference proteome</keyword>
<dbReference type="PANTHER" id="PTHR47706">
    <property type="entry name" value="NMRA-LIKE FAMILY PROTEIN"/>
    <property type="match status" value="1"/>
</dbReference>
<dbReference type="Proteomes" id="UP000256690">
    <property type="component" value="Unassembled WGS sequence"/>
</dbReference>
<dbReference type="STRING" id="1810919.A0A3D8SCL3"/>
<sequence length="308" mass="33937">MVNVAVAGGTGGVGRTIVEVLAESHHEAFVFSRKPSTSQGKVTSLTVDYTNIPALVDVLEANKIHTVICAFAVAGDSLSTSQKNLIEAANLSSTTKRFVPSSFAIKYPETAVEILPQLKDYFDALETLRSSDLEFTVFHNGIFLDYFISPESGMKTYLKRNVFVLDIANKVAAIPGDGTSVVTFTYTFDLARFVVAALDLETWEEESCVAGDEMSWNDFVALAQEVLGVEFEIHYDSVEKLRSFKITELPGHVSLYERFPKKAFQWFMAAFELFTLGGGSRLERVGSLNGVFPGIRAVTVRDVLEGWK</sequence>
<dbReference type="Pfam" id="PF13460">
    <property type="entry name" value="NAD_binding_10"/>
    <property type="match status" value="1"/>
</dbReference>
<evidence type="ECO:0000259" key="4">
    <source>
        <dbReference type="Pfam" id="PF13460"/>
    </source>
</evidence>
<dbReference type="GeneID" id="38114771"/>
<dbReference type="RefSeq" id="XP_026605413.1">
    <property type="nucleotide sequence ID" value="XM_026746417.1"/>
</dbReference>
<keyword evidence="2" id="KW-0521">NADP</keyword>
<dbReference type="InterPro" id="IPR036291">
    <property type="entry name" value="NAD(P)-bd_dom_sf"/>
</dbReference>
<evidence type="ECO:0000313" key="6">
    <source>
        <dbReference type="Proteomes" id="UP000256690"/>
    </source>
</evidence>
<dbReference type="PANTHER" id="PTHR47706:SF4">
    <property type="entry name" value="NMRA-LIKE DOMAIN-CONTAINING PROTEIN"/>
    <property type="match status" value="1"/>
</dbReference>
<dbReference type="InterPro" id="IPR016040">
    <property type="entry name" value="NAD(P)-bd_dom"/>
</dbReference>
<organism evidence="5 6">
    <name type="scientific">Aspergillus mulundensis</name>
    <dbReference type="NCBI Taxonomy" id="1810919"/>
    <lineage>
        <taxon>Eukaryota</taxon>
        <taxon>Fungi</taxon>
        <taxon>Dikarya</taxon>
        <taxon>Ascomycota</taxon>
        <taxon>Pezizomycotina</taxon>
        <taxon>Eurotiomycetes</taxon>
        <taxon>Eurotiomycetidae</taxon>
        <taxon>Eurotiales</taxon>
        <taxon>Aspergillaceae</taxon>
        <taxon>Aspergillus</taxon>
        <taxon>Aspergillus subgen. Nidulantes</taxon>
    </lineage>
</organism>
<dbReference type="OrthoDB" id="10000533at2759"/>
<name>A0A3D8SCL3_9EURO</name>
<feature type="domain" description="NAD(P)-binding" evidence="4">
    <location>
        <begin position="8"/>
        <end position="145"/>
    </location>
</feature>
<evidence type="ECO:0000256" key="1">
    <source>
        <dbReference type="ARBA" id="ARBA00005725"/>
    </source>
</evidence>
<reference evidence="5 6" key="1">
    <citation type="journal article" date="2018" name="IMA Fungus">
        <title>IMA Genome-F 9: Draft genome sequence of Annulohypoxylon stygium, Aspergillus mulundensis, Berkeleyomyces basicola (syn. Thielaviopsis basicola), Ceratocystis smalleyi, two Cercospora beticola strains, Coleophoma cylindrospora, Fusarium fracticaudum, Phialophora cf. hyalina, and Morchella septimelata.</title>
        <authorList>
            <person name="Wingfield B.D."/>
            <person name="Bills G.F."/>
            <person name="Dong Y."/>
            <person name="Huang W."/>
            <person name="Nel W.J."/>
            <person name="Swalarsk-Parry B.S."/>
            <person name="Vaghefi N."/>
            <person name="Wilken P.M."/>
            <person name="An Z."/>
            <person name="de Beer Z.W."/>
            <person name="De Vos L."/>
            <person name="Chen L."/>
            <person name="Duong T.A."/>
            <person name="Gao Y."/>
            <person name="Hammerbacher A."/>
            <person name="Kikkert J.R."/>
            <person name="Li Y."/>
            <person name="Li H."/>
            <person name="Li K."/>
            <person name="Li Q."/>
            <person name="Liu X."/>
            <person name="Ma X."/>
            <person name="Naidoo K."/>
            <person name="Pethybridge S.J."/>
            <person name="Sun J."/>
            <person name="Steenkamp E.T."/>
            <person name="van der Nest M.A."/>
            <person name="van Wyk S."/>
            <person name="Wingfield M.J."/>
            <person name="Xiong C."/>
            <person name="Yue Q."/>
            <person name="Zhang X."/>
        </authorList>
    </citation>
    <scope>NUCLEOTIDE SEQUENCE [LARGE SCALE GENOMIC DNA]</scope>
    <source>
        <strain evidence="5 6">DSM 5745</strain>
    </source>
</reference>
<evidence type="ECO:0000256" key="3">
    <source>
        <dbReference type="ARBA" id="ARBA00023002"/>
    </source>
</evidence>
<proteinExistence type="inferred from homology"/>